<evidence type="ECO:0000313" key="3">
    <source>
        <dbReference type="Proteomes" id="UP001501057"/>
    </source>
</evidence>
<name>A0ABN2K765_9ACTN</name>
<dbReference type="PRINTS" id="PR00598">
    <property type="entry name" value="HTHMARR"/>
</dbReference>
<dbReference type="PANTHER" id="PTHR33164">
    <property type="entry name" value="TRANSCRIPTIONAL REGULATOR, MARR FAMILY"/>
    <property type="match status" value="1"/>
</dbReference>
<dbReference type="PROSITE" id="PS50995">
    <property type="entry name" value="HTH_MARR_2"/>
    <property type="match status" value="1"/>
</dbReference>
<reference evidence="2 3" key="1">
    <citation type="journal article" date="2019" name="Int. J. Syst. Evol. Microbiol.">
        <title>The Global Catalogue of Microorganisms (GCM) 10K type strain sequencing project: providing services to taxonomists for standard genome sequencing and annotation.</title>
        <authorList>
            <consortium name="The Broad Institute Genomics Platform"/>
            <consortium name="The Broad Institute Genome Sequencing Center for Infectious Disease"/>
            <person name="Wu L."/>
            <person name="Ma J."/>
        </authorList>
    </citation>
    <scope>NUCLEOTIDE SEQUENCE [LARGE SCALE GENOMIC DNA]</scope>
    <source>
        <strain evidence="2 3">JCM 13518</strain>
    </source>
</reference>
<dbReference type="PANTHER" id="PTHR33164:SF43">
    <property type="entry name" value="HTH-TYPE TRANSCRIPTIONAL REPRESSOR YETL"/>
    <property type="match status" value="1"/>
</dbReference>
<keyword evidence="3" id="KW-1185">Reference proteome</keyword>
<feature type="domain" description="HTH marR-type" evidence="1">
    <location>
        <begin position="5"/>
        <end position="141"/>
    </location>
</feature>
<dbReference type="InterPro" id="IPR039422">
    <property type="entry name" value="MarR/SlyA-like"/>
</dbReference>
<dbReference type="SUPFAM" id="SSF46785">
    <property type="entry name" value="Winged helix' DNA-binding domain"/>
    <property type="match status" value="1"/>
</dbReference>
<dbReference type="Gene3D" id="1.10.10.10">
    <property type="entry name" value="Winged helix-like DNA-binding domain superfamily/Winged helix DNA-binding domain"/>
    <property type="match status" value="1"/>
</dbReference>
<dbReference type="InterPro" id="IPR036388">
    <property type="entry name" value="WH-like_DNA-bd_sf"/>
</dbReference>
<dbReference type="SMART" id="SM00347">
    <property type="entry name" value="HTH_MARR"/>
    <property type="match status" value="1"/>
</dbReference>
<dbReference type="EMBL" id="BAAAME010000005">
    <property type="protein sequence ID" value="GAA1749776.1"/>
    <property type="molecule type" value="Genomic_DNA"/>
</dbReference>
<proteinExistence type="predicted"/>
<dbReference type="Pfam" id="PF01047">
    <property type="entry name" value="MarR"/>
    <property type="match status" value="1"/>
</dbReference>
<dbReference type="InterPro" id="IPR000835">
    <property type="entry name" value="HTH_MarR-typ"/>
</dbReference>
<gene>
    <name evidence="2" type="ORF">GCM10009710_32200</name>
</gene>
<evidence type="ECO:0000313" key="2">
    <source>
        <dbReference type="EMBL" id="GAA1749776.1"/>
    </source>
</evidence>
<evidence type="ECO:0000259" key="1">
    <source>
        <dbReference type="PROSITE" id="PS50995"/>
    </source>
</evidence>
<dbReference type="RefSeq" id="WP_344203451.1">
    <property type="nucleotide sequence ID" value="NZ_BAAAME010000005.1"/>
</dbReference>
<dbReference type="InterPro" id="IPR036390">
    <property type="entry name" value="WH_DNA-bd_sf"/>
</dbReference>
<organism evidence="2 3">
    <name type="scientific">Aeromicrobium alkaliterrae</name>
    <dbReference type="NCBI Taxonomy" id="302168"/>
    <lineage>
        <taxon>Bacteria</taxon>
        <taxon>Bacillati</taxon>
        <taxon>Actinomycetota</taxon>
        <taxon>Actinomycetes</taxon>
        <taxon>Propionibacteriales</taxon>
        <taxon>Nocardioidaceae</taxon>
        <taxon>Aeromicrobium</taxon>
    </lineage>
</organism>
<sequence length="146" mass="15765">MDALRAEVLESLRRYVDSYQASVIEFARHMGLPLTDGNALGEVLWAERAGAPLSPSALASRIAITSGATNALVNRLEAKGLVARSREHDDRRVVTLRATEAARATAEPFLSESAGRLTASLATYDDADLVLVRDFIDRFAAVLPRG</sequence>
<dbReference type="Proteomes" id="UP001501057">
    <property type="component" value="Unassembled WGS sequence"/>
</dbReference>
<protein>
    <recommendedName>
        <fullName evidence="1">HTH marR-type domain-containing protein</fullName>
    </recommendedName>
</protein>
<comment type="caution">
    <text evidence="2">The sequence shown here is derived from an EMBL/GenBank/DDBJ whole genome shotgun (WGS) entry which is preliminary data.</text>
</comment>
<accession>A0ABN2K765</accession>